<sequence>MYLLQYRFLALFLFSVLLEGIIIALDLKIVLWLHLFWTLRWLELWFLWLLEFTFGAQIIFRTNLLRSFCRFKWSLFRSFESTFGTQVVIMFYWLRPLAWSGN</sequence>
<evidence type="ECO:0000313" key="2">
    <source>
        <dbReference type="EMBL" id="MBW73034.1"/>
    </source>
</evidence>
<feature type="transmembrane region" description="Helical" evidence="1">
    <location>
        <begin position="9"/>
        <end position="33"/>
    </location>
</feature>
<feature type="transmembrane region" description="Helical" evidence="1">
    <location>
        <begin position="75"/>
        <end position="94"/>
    </location>
</feature>
<reference evidence="2" key="1">
    <citation type="submission" date="2018-01" db="EMBL/GenBank/DDBJ databases">
        <title>An insight into the sialome of Amazonian anophelines.</title>
        <authorList>
            <person name="Ribeiro J.M."/>
            <person name="Scarpassa V."/>
            <person name="Calvo E."/>
        </authorList>
    </citation>
    <scope>NUCLEOTIDE SEQUENCE</scope>
</reference>
<feature type="transmembrane region" description="Helical" evidence="1">
    <location>
        <begin position="45"/>
        <end position="63"/>
    </location>
</feature>
<keyword evidence="1" id="KW-0472">Membrane</keyword>
<accession>A0A2M4D616</accession>
<dbReference type="EMBL" id="GGFL01008856">
    <property type="protein sequence ID" value="MBW73034.1"/>
    <property type="molecule type" value="Transcribed_RNA"/>
</dbReference>
<organism evidence="2">
    <name type="scientific">Anopheles darlingi</name>
    <name type="common">Mosquito</name>
    <dbReference type="NCBI Taxonomy" id="43151"/>
    <lineage>
        <taxon>Eukaryota</taxon>
        <taxon>Metazoa</taxon>
        <taxon>Ecdysozoa</taxon>
        <taxon>Arthropoda</taxon>
        <taxon>Hexapoda</taxon>
        <taxon>Insecta</taxon>
        <taxon>Pterygota</taxon>
        <taxon>Neoptera</taxon>
        <taxon>Endopterygota</taxon>
        <taxon>Diptera</taxon>
        <taxon>Nematocera</taxon>
        <taxon>Culicoidea</taxon>
        <taxon>Culicidae</taxon>
        <taxon>Anophelinae</taxon>
        <taxon>Anopheles</taxon>
    </lineage>
</organism>
<keyword evidence="1" id="KW-1133">Transmembrane helix</keyword>
<name>A0A2M4D616_ANODA</name>
<keyword evidence="1" id="KW-0812">Transmembrane</keyword>
<dbReference type="AlphaFoldDB" id="A0A2M4D616"/>
<evidence type="ECO:0000256" key="1">
    <source>
        <dbReference type="SAM" id="Phobius"/>
    </source>
</evidence>
<proteinExistence type="predicted"/>
<protein>
    <submittedName>
        <fullName evidence="2">Uncharacterized protein</fullName>
    </submittedName>
</protein>